<protein>
    <submittedName>
        <fullName evidence="1">Uncharacterized protein</fullName>
    </submittedName>
</protein>
<dbReference type="InParanoid" id="A0A162NBU1"/>
<dbReference type="Proteomes" id="UP000077315">
    <property type="component" value="Unassembled WGS sequence"/>
</dbReference>
<evidence type="ECO:0000313" key="2">
    <source>
        <dbReference type="Proteomes" id="UP000077315"/>
    </source>
</evidence>
<dbReference type="EMBL" id="KV440998">
    <property type="protein sequence ID" value="OAD67784.1"/>
    <property type="molecule type" value="Genomic_DNA"/>
</dbReference>
<name>A0A162NBU1_PHYB8</name>
<sequence length="114" mass="13538">MMKLSRKPVDHYESVKLWVQELNESENTTLFTVHKNGPFFVWRVFEWQKEFLENLEEWCIDSTYKISKSFNTVASKGPEDCFQFTISVQNPITNKGLPVYFFITDHEYTSILSQ</sequence>
<dbReference type="AlphaFoldDB" id="A0A162NBU1"/>
<organism evidence="1 2">
    <name type="scientific">Phycomyces blakesleeanus (strain ATCC 8743b / DSM 1359 / FGSC 10004 / NBRC 33097 / NRRL 1555)</name>
    <dbReference type="NCBI Taxonomy" id="763407"/>
    <lineage>
        <taxon>Eukaryota</taxon>
        <taxon>Fungi</taxon>
        <taxon>Fungi incertae sedis</taxon>
        <taxon>Mucoromycota</taxon>
        <taxon>Mucoromycotina</taxon>
        <taxon>Mucoromycetes</taxon>
        <taxon>Mucorales</taxon>
        <taxon>Phycomycetaceae</taxon>
        <taxon>Phycomyces</taxon>
    </lineage>
</organism>
<dbReference type="STRING" id="763407.A0A162NBU1"/>
<evidence type="ECO:0000313" key="1">
    <source>
        <dbReference type="EMBL" id="OAD67784.1"/>
    </source>
</evidence>
<accession>A0A162NBU1</accession>
<dbReference type="VEuPathDB" id="FungiDB:PHYBLDRAFT_72195"/>
<dbReference type="OrthoDB" id="2289207at2759"/>
<dbReference type="GeneID" id="29003519"/>
<dbReference type="RefSeq" id="XP_018285824.1">
    <property type="nucleotide sequence ID" value="XM_018442613.1"/>
</dbReference>
<proteinExistence type="predicted"/>
<reference evidence="2" key="1">
    <citation type="submission" date="2015-06" db="EMBL/GenBank/DDBJ databases">
        <title>Expansion of signal transduction pathways in fungi by whole-genome duplication.</title>
        <authorList>
            <consortium name="DOE Joint Genome Institute"/>
            <person name="Corrochano L.M."/>
            <person name="Kuo A."/>
            <person name="Marcet-Houben M."/>
            <person name="Polaino S."/>
            <person name="Salamov A."/>
            <person name="Villalobos J.M."/>
            <person name="Alvarez M.I."/>
            <person name="Avalos J."/>
            <person name="Benito E.P."/>
            <person name="Benoit I."/>
            <person name="Burger G."/>
            <person name="Camino L.P."/>
            <person name="Canovas D."/>
            <person name="Cerda-Olmedo E."/>
            <person name="Cheng J.-F."/>
            <person name="Dominguez A."/>
            <person name="Elias M."/>
            <person name="Eslava A.P."/>
            <person name="Glaser F."/>
            <person name="Grimwood J."/>
            <person name="Gutierrez G."/>
            <person name="Heitman J."/>
            <person name="Henrissat B."/>
            <person name="Iturriaga E.A."/>
            <person name="Lang B.F."/>
            <person name="Lavin J.L."/>
            <person name="Lee S."/>
            <person name="Li W."/>
            <person name="Lindquist E."/>
            <person name="Lopez-Garcia S."/>
            <person name="Luque E.M."/>
            <person name="Marcos A.T."/>
            <person name="Martin J."/>
            <person name="McCluskey K."/>
            <person name="Medina H.R."/>
            <person name="Miralles-Duran A."/>
            <person name="Miyazaki A."/>
            <person name="Munoz-Torres E."/>
            <person name="Oguiza J.A."/>
            <person name="Ohm R."/>
            <person name="Olmedo M."/>
            <person name="Orejas M."/>
            <person name="Ortiz-Castellanos L."/>
            <person name="Pisabarro A.G."/>
            <person name="Rodriguez-Romero J."/>
            <person name="Ruiz-Herrera J."/>
            <person name="Ruiz-Vazquez R."/>
            <person name="Sanz C."/>
            <person name="Schackwitz W."/>
            <person name="Schmutz J."/>
            <person name="Shahriari M."/>
            <person name="Shelest E."/>
            <person name="Silva-Franco F."/>
            <person name="Soanes D."/>
            <person name="Syed K."/>
            <person name="Tagua V.G."/>
            <person name="Talbot N.J."/>
            <person name="Thon M."/>
            <person name="De vries R.P."/>
            <person name="Wiebenga A."/>
            <person name="Yadav J.S."/>
            <person name="Braun E.L."/>
            <person name="Baker S."/>
            <person name="Garre V."/>
            <person name="Horwitz B."/>
            <person name="Torres-Martinez S."/>
            <person name="Idnurm A."/>
            <person name="Herrera-Estrella A."/>
            <person name="Gabaldon T."/>
            <person name="Grigoriev I.V."/>
        </authorList>
    </citation>
    <scope>NUCLEOTIDE SEQUENCE [LARGE SCALE GENOMIC DNA]</scope>
    <source>
        <strain evidence="2">NRRL 1555(-)</strain>
    </source>
</reference>
<gene>
    <name evidence="1" type="ORF">PHYBLDRAFT_72195</name>
</gene>
<keyword evidence="2" id="KW-1185">Reference proteome</keyword>